<dbReference type="EMBL" id="JRHO01000004">
    <property type="protein sequence ID" value="KGK99613.1"/>
    <property type="molecule type" value="Genomic_DNA"/>
</dbReference>
<protein>
    <submittedName>
        <fullName evidence="2">von Willebrand factor A</fullName>
    </submittedName>
</protein>
<comment type="caution">
    <text evidence="2">The sequence shown here is derived from an EMBL/GenBank/DDBJ whole genome shotgun (WGS) entry which is preliminary data.</text>
</comment>
<feature type="transmembrane region" description="Helical" evidence="1">
    <location>
        <begin position="34"/>
        <end position="55"/>
    </location>
</feature>
<dbReference type="InterPro" id="IPR029062">
    <property type="entry name" value="Class_I_gatase-like"/>
</dbReference>
<keyword evidence="1" id="KW-1133">Transmembrane helix</keyword>
<dbReference type="InterPro" id="IPR036465">
    <property type="entry name" value="vWFA_dom_sf"/>
</dbReference>
<keyword evidence="1" id="KW-0812">Transmembrane</keyword>
<proteinExistence type="predicted"/>
<evidence type="ECO:0000313" key="2">
    <source>
        <dbReference type="EMBL" id="KGK99613.1"/>
    </source>
</evidence>
<dbReference type="Proteomes" id="UP000029859">
    <property type="component" value="Unassembled WGS sequence"/>
</dbReference>
<name>A0A099T675_METMT</name>
<dbReference type="AlphaFoldDB" id="A0A099T675"/>
<keyword evidence="3" id="KW-1185">Reference proteome</keyword>
<sequence>MMVTFEDPMVLLLVLPIIAGGLYLIKKGARKTLILSRIIVLSLLVVALASPFSIVSEVSSDDTPQMIIISDETGSMELFEEGVGDKVYESLTANTPTTIVRLTGDSTSLGDAVEQYSSGDNQIVMVTDGNSNFGKDLEEALQFAEEVGTTVYSVEPELEENDISVQILGDKTVVIGNENQFDVLVSQAGEEEIRYSFEVYAGETLVRSGTFTQNTRTRTIRVPYTFKKLGAQELSVTLTPLTSDKDRINNDFYKAIYVVPKPKIKLMTSDTSAPLGNVLYNLYDVSNTNELTNIDDKKTIVLDNRNIRTLSESDVEVLKEFVTDGNGLVVVGGETSFDQGNYLNSSFEDLLPVLSKPTDWKGGRSIVLILDVSQSTFHHETLSDILGNAIFILEDENLRDAYAGVIAFGSEGIDVSGGLVYLGTQANVLKLEEDISALTPGSTSETSLDQGLLIAQDWLENEVGELDIIIISDGGIEQSYEDSLVVADEIHNGDIQFYYVHVKSSAPSQRDQVGNIYSEDLMESVDGIYFPVERGERANLEFEDLDIPDETEDDEPFMTSFPLIEYNPNHFITRNLDVDGNITGYNDVTPKAGADRIVVTATGKPVITTWRYGLGRVAAITTDNGKGGQATWSSQMYSGNNSRLISSTMNWAIGNPQVEEGTVVEGDDTWFGSPATLYITRYDEGVPKLKYKGETLELAVTGQNTYETTIEPKNIGMHDVSGYPIAVNYAVEYRDVGLNEDLPVLIKANGGKTYSENEALALLLTDAKANSLKSVQQPVSQKLYFLIAALLLFLTEIAVRRIREIRAANRERAE</sequence>
<dbReference type="Gene3D" id="3.40.50.880">
    <property type="match status" value="2"/>
</dbReference>
<gene>
    <name evidence="2" type="ORF">LI82_01180</name>
</gene>
<feature type="transmembrane region" description="Helical" evidence="1">
    <location>
        <begin position="6"/>
        <end position="25"/>
    </location>
</feature>
<dbReference type="OrthoDB" id="147382at2157"/>
<accession>A0A099T675</accession>
<evidence type="ECO:0000256" key="1">
    <source>
        <dbReference type="SAM" id="Phobius"/>
    </source>
</evidence>
<organism evidence="2 3">
    <name type="scientific">Methanococcoides methylutens</name>
    <dbReference type="NCBI Taxonomy" id="2226"/>
    <lineage>
        <taxon>Archaea</taxon>
        <taxon>Methanobacteriati</taxon>
        <taxon>Methanobacteriota</taxon>
        <taxon>Stenosarchaea group</taxon>
        <taxon>Methanomicrobia</taxon>
        <taxon>Methanosarcinales</taxon>
        <taxon>Methanosarcinaceae</taxon>
        <taxon>Methanococcoides</taxon>
    </lineage>
</organism>
<keyword evidence="1" id="KW-0472">Membrane</keyword>
<dbReference type="PANTHER" id="PTHR37947:SF1">
    <property type="entry name" value="BLL2462 PROTEIN"/>
    <property type="match status" value="1"/>
</dbReference>
<dbReference type="RefSeq" id="WP_048193135.1">
    <property type="nucleotide sequence ID" value="NZ_CAAGSM010000003.1"/>
</dbReference>
<dbReference type="PANTHER" id="PTHR37947">
    <property type="entry name" value="BLL2462 PROTEIN"/>
    <property type="match status" value="1"/>
</dbReference>
<evidence type="ECO:0000313" key="3">
    <source>
        <dbReference type="Proteomes" id="UP000029859"/>
    </source>
</evidence>
<dbReference type="SUPFAM" id="SSF53300">
    <property type="entry name" value="vWA-like"/>
    <property type="match status" value="1"/>
</dbReference>
<dbReference type="SUPFAM" id="SSF52317">
    <property type="entry name" value="Class I glutamine amidotransferase-like"/>
    <property type="match status" value="1"/>
</dbReference>
<reference evidence="2 3" key="1">
    <citation type="submission" date="2014-09" db="EMBL/GenBank/DDBJ databases">
        <title>Draft genome sequence of an obligately methylotrophic methanogen, Methanococcoides methylutens, isolated from marine sediment.</title>
        <authorList>
            <person name="Guan Y."/>
            <person name="Ngugi D.K."/>
            <person name="Blom J."/>
            <person name="Ali S."/>
            <person name="Ferry J.G."/>
            <person name="Stingl U."/>
        </authorList>
    </citation>
    <scope>NUCLEOTIDE SEQUENCE [LARGE SCALE GENOMIC DNA]</scope>
    <source>
        <strain evidence="2 3">DSM 2657</strain>
    </source>
</reference>